<keyword evidence="10" id="KW-1185">Reference proteome</keyword>
<dbReference type="InterPro" id="IPR035996">
    <property type="entry name" value="4pyrrol_Methylase_sf"/>
</dbReference>
<name>K8EDU0_9CHLO</name>
<dbReference type="InterPro" id="IPR000878">
    <property type="entry name" value="4pyrrol_Mease"/>
</dbReference>
<dbReference type="STRING" id="41875.K8EDU0"/>
<evidence type="ECO:0000259" key="8">
    <source>
        <dbReference type="Pfam" id="PF00590"/>
    </source>
</evidence>
<dbReference type="OrthoDB" id="508204at2759"/>
<organism evidence="9 10">
    <name type="scientific">Bathycoccus prasinos</name>
    <dbReference type="NCBI Taxonomy" id="41875"/>
    <lineage>
        <taxon>Eukaryota</taxon>
        <taxon>Viridiplantae</taxon>
        <taxon>Chlorophyta</taxon>
        <taxon>Mamiellophyceae</taxon>
        <taxon>Mamiellales</taxon>
        <taxon>Bathycoccaceae</taxon>
        <taxon>Bathycoccus</taxon>
    </lineage>
</organism>
<proteinExistence type="inferred from homology"/>
<dbReference type="InterPro" id="IPR014776">
    <property type="entry name" value="4pyrrole_Mease_sub2"/>
</dbReference>
<dbReference type="FunFam" id="3.40.1010.10:FF:000001">
    <property type="entry name" value="Siroheme synthase"/>
    <property type="match status" value="1"/>
</dbReference>
<dbReference type="Pfam" id="PF00590">
    <property type="entry name" value="TP_methylase"/>
    <property type="match status" value="1"/>
</dbReference>
<evidence type="ECO:0000256" key="4">
    <source>
        <dbReference type="ARBA" id="ARBA00022691"/>
    </source>
</evidence>
<dbReference type="eggNOG" id="KOG1527">
    <property type="taxonomic scope" value="Eukaryota"/>
</dbReference>
<comment type="similarity">
    <text evidence="6">Belongs to the precorrin methyltransferase family.</text>
</comment>
<dbReference type="AlphaFoldDB" id="K8EDU0"/>
<feature type="domain" description="Tetrapyrrole methylase" evidence="8">
    <location>
        <begin position="128"/>
        <end position="389"/>
    </location>
</feature>
<evidence type="ECO:0000256" key="2">
    <source>
        <dbReference type="ARBA" id="ARBA00022603"/>
    </source>
</evidence>
<dbReference type="KEGG" id="bpg:Bathy04g04900"/>
<dbReference type="InterPro" id="IPR006366">
    <property type="entry name" value="CobA/CysG_C"/>
</dbReference>
<dbReference type="PANTHER" id="PTHR45790:SF3">
    <property type="entry name" value="S-ADENOSYL-L-METHIONINE-DEPENDENT UROPORPHYRINOGEN III METHYLTRANSFERASE, CHLOROPLASTIC"/>
    <property type="match status" value="1"/>
</dbReference>
<feature type="compositionally biased region" description="Basic residues" evidence="7">
    <location>
        <begin position="41"/>
        <end position="61"/>
    </location>
</feature>
<evidence type="ECO:0000313" key="9">
    <source>
        <dbReference type="EMBL" id="CCO16191.1"/>
    </source>
</evidence>
<dbReference type="Proteomes" id="UP000198341">
    <property type="component" value="Chromosome 4"/>
</dbReference>
<dbReference type="RefSeq" id="XP_007513666.1">
    <property type="nucleotide sequence ID" value="XM_007513604.1"/>
</dbReference>
<dbReference type="InterPro" id="IPR050161">
    <property type="entry name" value="Siro_Cobalamin_biosynth"/>
</dbReference>
<dbReference type="Gene3D" id="3.40.1010.10">
    <property type="entry name" value="Cobalt-precorrin-4 Transmethylase, Domain 1"/>
    <property type="match status" value="1"/>
</dbReference>
<keyword evidence="5" id="KW-0627">Porphyrin biosynthesis</keyword>
<gene>
    <name evidence="9" type="ORF">Bathy04g04900</name>
</gene>
<sequence>MSSSSSLCFSIFTTNNSINTIYARSSSSRSKLFGVSPSSCPRRKKEERRRRLVKNSSHRQQHLLYKEEDNTEEEKGKPVDFYDEIIARNDALVDIMLEKIRRRESNSDSNYNGDSLHREESGKNEETKVYLVGCGPGDPGLLTLKAYHLIVTADVILYDRLVSPEILEYAASARTNNNDTKNNNEEKGLMLFVGKRSGFHTRTQDEIHDLILEFANAGATVVRLKGGDPLVFGRGGEECEFLREKGFDVKVIPGITAASGVGSRAGVPLTHRGVATSARLLTGHLMKKEKKKMDPGKNLALSSSSKSSFKSKVEAEALGDEDDEEDGAVDFAVTAADSDTTLIIYMGLGTLPKTKKKLLQDGALDKRTPCLAVENGTTLKERRVFSTLEFIDVAVVDAQLQSPTLLFIGDAVRLSPYFPEALSKESFSSSSSSMMRWELQVGQDEDEDRMCHTPELGGQCRIMSDINDRASREWFSKNFISDNLFASSSVGNRYTRV</sequence>
<dbReference type="InterPro" id="IPR014777">
    <property type="entry name" value="4pyrrole_Mease_sub1"/>
</dbReference>
<dbReference type="GO" id="GO:0019354">
    <property type="term" value="P:siroheme biosynthetic process"/>
    <property type="evidence" value="ECO:0007669"/>
    <property type="project" value="InterPro"/>
</dbReference>
<evidence type="ECO:0000256" key="5">
    <source>
        <dbReference type="ARBA" id="ARBA00023244"/>
    </source>
</evidence>
<keyword evidence="2 6" id="KW-0489">Methyltransferase</keyword>
<dbReference type="PROSITE" id="PS00840">
    <property type="entry name" value="SUMT_2"/>
    <property type="match status" value="1"/>
</dbReference>
<protein>
    <recommendedName>
        <fullName evidence="1">uroporphyrinogen-III C-methyltransferase</fullName>
        <ecNumber evidence="1">2.1.1.107</ecNumber>
    </recommendedName>
</protein>
<dbReference type="GO" id="GO:0032259">
    <property type="term" value="P:methylation"/>
    <property type="evidence" value="ECO:0007669"/>
    <property type="project" value="UniProtKB-KW"/>
</dbReference>
<dbReference type="Gene3D" id="3.30.950.10">
    <property type="entry name" value="Methyltransferase, Cobalt-precorrin-4 Transmethylase, Domain 2"/>
    <property type="match status" value="1"/>
</dbReference>
<dbReference type="SUPFAM" id="SSF53790">
    <property type="entry name" value="Tetrapyrrole methylase"/>
    <property type="match status" value="1"/>
</dbReference>
<reference evidence="9 10" key="1">
    <citation type="submission" date="2011-10" db="EMBL/GenBank/DDBJ databases">
        <authorList>
            <person name="Genoscope - CEA"/>
        </authorList>
    </citation>
    <scope>NUCLEOTIDE SEQUENCE [LARGE SCALE GENOMIC DNA]</scope>
    <source>
        <strain evidence="9 10">RCC 1105</strain>
    </source>
</reference>
<evidence type="ECO:0000256" key="1">
    <source>
        <dbReference type="ARBA" id="ARBA00012162"/>
    </source>
</evidence>
<evidence type="ECO:0000256" key="6">
    <source>
        <dbReference type="RuleBase" id="RU003960"/>
    </source>
</evidence>
<feature type="region of interest" description="Disordered" evidence="7">
    <location>
        <begin position="30"/>
        <end position="76"/>
    </location>
</feature>
<dbReference type="EC" id="2.1.1.107" evidence="1"/>
<dbReference type="EMBL" id="FO082275">
    <property type="protein sequence ID" value="CCO16191.1"/>
    <property type="molecule type" value="Genomic_DNA"/>
</dbReference>
<feature type="compositionally biased region" description="Basic and acidic residues" evidence="7">
    <location>
        <begin position="64"/>
        <end position="76"/>
    </location>
</feature>
<dbReference type="CDD" id="cd11642">
    <property type="entry name" value="SUMT"/>
    <property type="match status" value="1"/>
</dbReference>
<dbReference type="InterPro" id="IPR003043">
    <property type="entry name" value="Uropor_MeTrfase_CS"/>
</dbReference>
<evidence type="ECO:0000256" key="3">
    <source>
        <dbReference type="ARBA" id="ARBA00022679"/>
    </source>
</evidence>
<evidence type="ECO:0000256" key="7">
    <source>
        <dbReference type="SAM" id="MobiDB-lite"/>
    </source>
</evidence>
<keyword evidence="3 6" id="KW-0808">Transferase</keyword>
<keyword evidence="4" id="KW-0949">S-adenosyl-L-methionine</keyword>
<dbReference type="GO" id="GO:0004851">
    <property type="term" value="F:uroporphyrin-III C-methyltransferase activity"/>
    <property type="evidence" value="ECO:0007669"/>
    <property type="project" value="UniProtKB-EC"/>
</dbReference>
<dbReference type="GeneID" id="19016516"/>
<dbReference type="PANTHER" id="PTHR45790">
    <property type="entry name" value="SIROHEME SYNTHASE-RELATED"/>
    <property type="match status" value="1"/>
</dbReference>
<accession>K8EDU0</accession>
<evidence type="ECO:0000313" key="10">
    <source>
        <dbReference type="Proteomes" id="UP000198341"/>
    </source>
</evidence>